<protein>
    <submittedName>
        <fullName evidence="3">Uncharacterized protein</fullName>
    </submittedName>
</protein>
<keyword evidence="1" id="KW-0175">Coiled coil</keyword>
<feature type="coiled-coil region" evidence="1">
    <location>
        <begin position="191"/>
        <end position="234"/>
    </location>
</feature>
<dbReference type="EMBL" id="LAHO01000017">
    <property type="protein sequence ID" value="KKO44304.1"/>
    <property type="molecule type" value="Genomic_DNA"/>
</dbReference>
<feature type="chain" id="PRO_5005644382" evidence="2">
    <location>
        <begin position="18"/>
        <end position="579"/>
    </location>
</feature>
<gene>
    <name evidence="3" type="ORF">WG68_15860</name>
</gene>
<proteinExistence type="predicted"/>
<dbReference type="AlphaFoldDB" id="A0A0M2V1Q8"/>
<dbReference type="RefSeq" id="WP_046558706.1">
    <property type="nucleotide sequence ID" value="NZ_LAHO01000017.1"/>
</dbReference>
<evidence type="ECO:0000256" key="1">
    <source>
        <dbReference type="SAM" id="Coils"/>
    </source>
</evidence>
<evidence type="ECO:0000313" key="3">
    <source>
        <dbReference type="EMBL" id="KKO44304.1"/>
    </source>
</evidence>
<accession>A0A0M2V1Q8</accession>
<reference evidence="3 4" key="1">
    <citation type="submission" date="2015-03" db="EMBL/GenBank/DDBJ databases">
        <title>Draft genome sequences of two protease-producing strains of Arsukibacterium isolated from two cold and alkaline environments.</title>
        <authorList>
            <person name="Lylloff J.E."/>
            <person name="Skov L.B."/>
            <person name="Jepsen M."/>
            <person name="Hallin P.F."/>
            <person name="Sorensen S.J."/>
            <person name="Stougaard P."/>
            <person name="Glaring M.A."/>
        </authorList>
    </citation>
    <scope>NUCLEOTIDE SEQUENCE [LARGE SCALE GENOMIC DNA]</scope>
    <source>
        <strain evidence="3 4">GCM72</strain>
    </source>
</reference>
<keyword evidence="2" id="KW-0732">Signal</keyword>
<sequence length="579" mass="65313">MIRFIFAFIIYSTTAIANDTTEYLPVPKECKPVSRIVQGQFFETNSIPDCVKEGRCTEKQAGSLAIFIHSAASDFPRLFNELRLRFDSSAYWREKVCEEMNGLKTVIINSFRSIINEKDLSVEAGKLIEVSAQAVLDLYAHEFEFNKKWDEASLSKRKRLGFPAPAIDPALEKLWLENRTAAIAFDERVIKEAQRMELQRLAEAKAAKEKEASRKLAEKNRKEDALKLAELQRTSLLKKFDDNYNSLFQVEGIVPFLINSTGVNQKKYSDANLHDLLMMAMKAWSSSLKDSLPEPYKATPKDEFETSLAYEKRIANERAAYEDKVLVDTKNINRISLLKEALESYLGKIKIDNLRYDADHETFNAAVISGSGALITEATLSVPLSEAKAVKEQLAKASLAMRGQLSGIDDNHLVIDMPVLAYRNEKEPAQSFMFVLDAKKISIDVSDTAIKAWEHEFNAKVEARRKQKEATELAERKRTAVSYPYTARFRCSLGALRLCLGASGEIRYMVDNRQATLNASSLGMENEVEVLLSPRFEIFATNGNGRMRTLSVTVEDTVSLKTMMYQETSQAFGVIKISD</sequence>
<dbReference type="STRING" id="336831.WG68_15860"/>
<dbReference type="Proteomes" id="UP000034228">
    <property type="component" value="Unassembled WGS sequence"/>
</dbReference>
<evidence type="ECO:0000313" key="4">
    <source>
        <dbReference type="Proteomes" id="UP000034228"/>
    </source>
</evidence>
<name>A0A0M2V1Q8_9GAMM</name>
<keyword evidence="4" id="KW-1185">Reference proteome</keyword>
<organism evidence="3 4">
    <name type="scientific">Arsukibacterium ikkense</name>
    <dbReference type="NCBI Taxonomy" id="336831"/>
    <lineage>
        <taxon>Bacteria</taxon>
        <taxon>Pseudomonadati</taxon>
        <taxon>Pseudomonadota</taxon>
        <taxon>Gammaproteobacteria</taxon>
        <taxon>Chromatiales</taxon>
        <taxon>Chromatiaceae</taxon>
        <taxon>Arsukibacterium</taxon>
    </lineage>
</organism>
<comment type="caution">
    <text evidence="3">The sequence shown here is derived from an EMBL/GenBank/DDBJ whole genome shotgun (WGS) entry which is preliminary data.</text>
</comment>
<evidence type="ECO:0000256" key="2">
    <source>
        <dbReference type="SAM" id="SignalP"/>
    </source>
</evidence>
<feature type="signal peptide" evidence="2">
    <location>
        <begin position="1"/>
        <end position="17"/>
    </location>
</feature>